<dbReference type="GO" id="GO:0009651">
    <property type="term" value="P:response to salt stress"/>
    <property type="evidence" value="ECO:0007669"/>
    <property type="project" value="TreeGrafter"/>
</dbReference>
<evidence type="ECO:0000256" key="2">
    <source>
        <dbReference type="ARBA" id="ARBA00022737"/>
    </source>
</evidence>
<dbReference type="PANTHER" id="PTHR10502">
    <property type="entry name" value="ANNEXIN"/>
    <property type="match status" value="1"/>
</dbReference>
<keyword evidence="2" id="KW-0677">Repeat</keyword>
<dbReference type="GO" id="GO:0005509">
    <property type="term" value="F:calcium ion binding"/>
    <property type="evidence" value="ECO:0007669"/>
    <property type="project" value="InterPro"/>
</dbReference>
<evidence type="ECO:0000313" key="6">
    <source>
        <dbReference type="EMBL" id="KAJ9685474.1"/>
    </source>
</evidence>
<keyword evidence="1" id="KW-0479">Metal-binding</keyword>
<dbReference type="GO" id="GO:0009414">
    <property type="term" value="P:response to water deprivation"/>
    <property type="evidence" value="ECO:0007669"/>
    <property type="project" value="TreeGrafter"/>
</dbReference>
<evidence type="ECO:0000256" key="3">
    <source>
        <dbReference type="ARBA" id="ARBA00022837"/>
    </source>
</evidence>
<comment type="caution">
    <text evidence="6">The sequence shown here is derived from an EMBL/GenBank/DDBJ whole genome shotgun (WGS) entry which is preliminary data.</text>
</comment>
<gene>
    <name evidence="6" type="ORF">PVL29_017492</name>
</gene>
<keyword evidence="7" id="KW-1185">Reference proteome</keyword>
<dbReference type="GO" id="GO:0005737">
    <property type="term" value="C:cytoplasm"/>
    <property type="evidence" value="ECO:0007669"/>
    <property type="project" value="TreeGrafter"/>
</dbReference>
<dbReference type="Pfam" id="PF00191">
    <property type="entry name" value="Annexin"/>
    <property type="match status" value="3"/>
</dbReference>
<evidence type="ECO:0000256" key="5">
    <source>
        <dbReference type="ARBA" id="ARBA00023302"/>
    </source>
</evidence>
<sequence>MALSHEFQALTKSFSGFGVDEKSMISILGKWHQDDRKSYRKGCPQFFIQDDRLFEKWDDRHVAFLKHEFLRLKNAVVLWTMHPWERDARLMKEALVKGPQAYGVIIEVASTRSSEQLLGARRAYHSLFDHSIEEDVAYHINDSRRKLLVGLVSSYRYEGPKVNEEIAKSEAKTLFAAIKNADKKNPIEDEEVVRILTTRSKPHLKVIFKHYKEINGKNIDEDLDDELSLDETMQCLCTPQTYFSKVLGAAFQNGADEHAKEALTRVIVTRADDDMKEIKEEYQKKYGVSLSKKIEDAVNGNYKDFLLTLIARGE</sequence>
<dbReference type="GO" id="GO:0005886">
    <property type="term" value="C:plasma membrane"/>
    <property type="evidence" value="ECO:0007669"/>
    <property type="project" value="TreeGrafter"/>
</dbReference>
<dbReference type="GO" id="GO:0009408">
    <property type="term" value="P:response to heat"/>
    <property type="evidence" value="ECO:0007669"/>
    <property type="project" value="TreeGrafter"/>
</dbReference>
<proteinExistence type="predicted"/>
<evidence type="ECO:0000256" key="1">
    <source>
        <dbReference type="ARBA" id="ARBA00022723"/>
    </source>
</evidence>
<dbReference type="EMBL" id="JARBHA010000013">
    <property type="protein sequence ID" value="KAJ9685474.1"/>
    <property type="molecule type" value="Genomic_DNA"/>
</dbReference>
<protein>
    <recommendedName>
        <fullName evidence="8">Annexin 4</fullName>
    </recommendedName>
</protein>
<keyword evidence="4" id="KW-0041">Annexin</keyword>
<dbReference type="SMART" id="SM00335">
    <property type="entry name" value="ANX"/>
    <property type="match status" value="3"/>
</dbReference>
<dbReference type="InterPro" id="IPR018502">
    <property type="entry name" value="Annexin_repeat"/>
</dbReference>
<dbReference type="SUPFAM" id="SSF47874">
    <property type="entry name" value="Annexin"/>
    <property type="match status" value="1"/>
</dbReference>
<dbReference type="InterPro" id="IPR037104">
    <property type="entry name" value="Annexin_sf"/>
</dbReference>
<evidence type="ECO:0000313" key="7">
    <source>
        <dbReference type="Proteomes" id="UP001168098"/>
    </source>
</evidence>
<keyword evidence="5" id="KW-0111">Calcium/phospholipid-binding</keyword>
<dbReference type="FunFam" id="1.10.220.10:FF:000014">
    <property type="entry name" value="annexin D4"/>
    <property type="match status" value="1"/>
</dbReference>
<dbReference type="PANTHER" id="PTHR10502:SF196">
    <property type="entry name" value="ANNEXIN D4"/>
    <property type="match status" value="1"/>
</dbReference>
<dbReference type="Gene3D" id="1.10.220.10">
    <property type="entry name" value="Annexin"/>
    <property type="match status" value="3"/>
</dbReference>
<dbReference type="FunFam" id="1.10.220.10:FF:000021">
    <property type="entry name" value="annexin D4"/>
    <property type="match status" value="1"/>
</dbReference>
<dbReference type="FunFam" id="1.10.220.10:FF:000006">
    <property type="entry name" value="Annexin"/>
    <property type="match status" value="1"/>
</dbReference>
<name>A0AA38ZAU2_VITRO</name>
<accession>A0AA38ZAU2</accession>
<dbReference type="GO" id="GO:0009409">
    <property type="term" value="P:response to cold"/>
    <property type="evidence" value="ECO:0007669"/>
    <property type="project" value="TreeGrafter"/>
</dbReference>
<keyword evidence="3" id="KW-0106">Calcium</keyword>
<dbReference type="GO" id="GO:0005544">
    <property type="term" value="F:calcium-dependent phospholipid binding"/>
    <property type="evidence" value="ECO:0007669"/>
    <property type="project" value="UniProtKB-KW"/>
</dbReference>
<organism evidence="6 7">
    <name type="scientific">Vitis rotundifolia</name>
    <name type="common">Muscadine grape</name>
    <dbReference type="NCBI Taxonomy" id="103349"/>
    <lineage>
        <taxon>Eukaryota</taxon>
        <taxon>Viridiplantae</taxon>
        <taxon>Streptophyta</taxon>
        <taxon>Embryophyta</taxon>
        <taxon>Tracheophyta</taxon>
        <taxon>Spermatophyta</taxon>
        <taxon>Magnoliopsida</taxon>
        <taxon>eudicotyledons</taxon>
        <taxon>Gunneridae</taxon>
        <taxon>Pentapetalae</taxon>
        <taxon>rosids</taxon>
        <taxon>Vitales</taxon>
        <taxon>Vitaceae</taxon>
        <taxon>Viteae</taxon>
        <taxon>Vitis</taxon>
    </lineage>
</organism>
<evidence type="ECO:0008006" key="8">
    <source>
        <dbReference type="Google" id="ProtNLM"/>
    </source>
</evidence>
<evidence type="ECO:0000256" key="4">
    <source>
        <dbReference type="ARBA" id="ARBA00023216"/>
    </source>
</evidence>
<dbReference type="PRINTS" id="PR00196">
    <property type="entry name" value="ANNEXIN"/>
</dbReference>
<dbReference type="Proteomes" id="UP001168098">
    <property type="component" value="Unassembled WGS sequence"/>
</dbReference>
<dbReference type="GO" id="GO:0001786">
    <property type="term" value="F:phosphatidylserine binding"/>
    <property type="evidence" value="ECO:0007669"/>
    <property type="project" value="TreeGrafter"/>
</dbReference>
<dbReference type="InterPro" id="IPR001464">
    <property type="entry name" value="Annexin"/>
</dbReference>
<reference evidence="6 7" key="1">
    <citation type="journal article" date="2023" name="BMC Biotechnol.">
        <title>Vitis rotundifolia cv Carlos genome sequencing.</title>
        <authorList>
            <person name="Huff M."/>
            <person name="Hulse-Kemp A."/>
            <person name="Scheffler B."/>
            <person name="Youngblood R."/>
            <person name="Simpson S."/>
            <person name="Babiker E."/>
            <person name="Staton M."/>
        </authorList>
    </citation>
    <scope>NUCLEOTIDE SEQUENCE [LARGE SCALE GENOMIC DNA]</scope>
    <source>
        <tissue evidence="6">Leaf</tissue>
    </source>
</reference>
<dbReference type="AlphaFoldDB" id="A0AA38ZAU2"/>